<reference evidence="1 2" key="1">
    <citation type="submission" date="2015-11" db="EMBL/GenBank/DDBJ databases">
        <title>Evidence for parallel genomic evolution in an endosymbiosis of termite gut flagellates.</title>
        <authorList>
            <person name="Zheng H."/>
        </authorList>
    </citation>
    <scope>NUCLEOTIDE SEQUENCE [LARGE SCALE GENOMIC DNA]</scope>
    <source>
        <strain evidence="1 2">CET450</strain>
    </source>
</reference>
<dbReference type="EMBL" id="LNVX01000535">
    <property type="protein sequence ID" value="OEG69903.1"/>
    <property type="molecule type" value="Genomic_DNA"/>
</dbReference>
<dbReference type="AlphaFoldDB" id="A0A1E5IIB7"/>
<comment type="caution">
    <text evidence="1">The sequence shown here is derived from an EMBL/GenBank/DDBJ whole genome shotgun (WGS) entry which is preliminary data.</text>
</comment>
<dbReference type="InterPro" id="IPR007060">
    <property type="entry name" value="FtsL/DivIC"/>
</dbReference>
<sequence>MDEKRFKKRFKIRYVIFLAVLLVLAFNEGNRTLVRRFFEQNKLKKDIENAFNENDLLKERICYLENEPSYLERMVRGELKVTAPGEIEYRFS</sequence>
<proteinExistence type="predicted"/>
<gene>
    <name evidence="1" type="ORF">ATZ36_07155</name>
</gene>
<evidence type="ECO:0000313" key="1">
    <source>
        <dbReference type="EMBL" id="OEG69903.1"/>
    </source>
</evidence>
<evidence type="ECO:0008006" key="3">
    <source>
        <dbReference type="Google" id="ProtNLM"/>
    </source>
</evidence>
<dbReference type="Pfam" id="PF04977">
    <property type="entry name" value="DivIC"/>
    <property type="match status" value="1"/>
</dbReference>
<name>A0A1E5IIB7_ENDTX</name>
<organism evidence="1 2">
    <name type="scientific">Endomicrobium trichonymphae</name>
    <dbReference type="NCBI Taxonomy" id="1408204"/>
    <lineage>
        <taxon>Bacteria</taxon>
        <taxon>Pseudomonadati</taxon>
        <taxon>Elusimicrobiota</taxon>
        <taxon>Endomicrobiia</taxon>
        <taxon>Endomicrobiales</taxon>
        <taxon>Endomicrobiaceae</taxon>
        <taxon>Candidatus Endomicrobiellum</taxon>
    </lineage>
</organism>
<dbReference type="Proteomes" id="UP000095237">
    <property type="component" value="Unassembled WGS sequence"/>
</dbReference>
<accession>A0A1E5IIB7</accession>
<evidence type="ECO:0000313" key="2">
    <source>
        <dbReference type="Proteomes" id="UP000095237"/>
    </source>
</evidence>
<protein>
    <recommendedName>
        <fullName evidence="3">Septum formation initiator</fullName>
    </recommendedName>
</protein>
<keyword evidence="2" id="KW-1185">Reference proteome</keyword>